<proteinExistence type="predicted"/>
<dbReference type="SUPFAM" id="SSF52540">
    <property type="entry name" value="P-loop containing nucleoside triphosphate hydrolases"/>
    <property type="match status" value="1"/>
</dbReference>
<accession>A0A9N8DAW9</accession>
<keyword evidence="4" id="KW-1185">Reference proteome</keyword>
<dbReference type="EMBL" id="CAICTM010000057">
    <property type="protein sequence ID" value="CAB9499314.1"/>
    <property type="molecule type" value="Genomic_DNA"/>
</dbReference>
<name>A0A9N8DAW9_9STRA</name>
<evidence type="ECO:0000313" key="3">
    <source>
        <dbReference type="EMBL" id="CAB9499314.1"/>
    </source>
</evidence>
<dbReference type="InterPro" id="IPR053159">
    <property type="entry name" value="Hybrid_Histidine_Kinase"/>
</dbReference>
<dbReference type="PANTHER" id="PTHR43642:SF1">
    <property type="entry name" value="HYBRID SIGNAL TRANSDUCTION HISTIDINE KINASE G"/>
    <property type="match status" value="1"/>
</dbReference>
<comment type="caution">
    <text evidence="3">The sequence shown here is derived from an EMBL/GenBank/DDBJ whole genome shotgun (WGS) entry which is preliminary data.</text>
</comment>
<reference evidence="3" key="1">
    <citation type="submission" date="2020-06" db="EMBL/GenBank/DDBJ databases">
        <authorList>
            <consortium name="Plant Systems Biology data submission"/>
        </authorList>
    </citation>
    <scope>NUCLEOTIDE SEQUENCE</scope>
    <source>
        <strain evidence="3">D6</strain>
    </source>
</reference>
<sequence length="1316" mass="147341">MFRRRSTMQPPPDDAPPQSSLMMLSRSEHTPRKQQQQHDKKKKRFTLIETKTPISVLHDDSGRTTTEDGISLLTDVSDTVDDVFTLGRTASGETGGRAKRKSSCTAIIKPRSDSLRSGMDRAHSSLTMNTLRFSETTLYGRDTELAQLKDVFGRAKITPAYTSTHFSATSNNNKRRQLVTLSGPAGAGKSALVHNLKPTILREAGFYLGGKFDQLGDEPYSAFTMACRELCDSLLAHKENPDRAGNKWQFSFEEMQATLQRELGGNNGSSGSDDGGPEDANELQVLTTVFPDLTQILWSEDAAGAYLFDSPGSSDFFDDNDDNSIRRRKTKRASIGYMEAKNRFNFAFRKLMRVLCGFGRVVLFLDDTQWADGASLDLIKTLVTDCRRATVPQPCIASEEFNNNSDNHEQGLIVIATYRSEEVDERHPLMTTVRELGAMVQADKDLSLAIHQMPIGNLELGQVNELLVDLLSAETPEKALSLAECVHRKTSGNVFYVVQFLKSLAADHGDAPPLLRFNVGTFRWDWSTEEITLRESATRNVVEIIQQKMETLPNGIRELLPIVACLGSSFEKSVFERVLKHFNDEVFFPPESPTAGGSMKPIEESTRSLEGLPVHIADASEKGNTEAFHPDDFMDLCHQEGLLIIDKKRKTIQWAHDKLQESALTLADPENLTLWRYKLGEFLMEEFDQKELEANIFIVVNLLDEDTNKIPKNNPKRAMLAELNRTAGERAMKGAAFLSAAAYLARGIQLLPEGSWTTHYRLCLQLYSSAAEAHHCIGKVEETQAFCEAVIGAEECAGRPLLDKQRAWTTLLDSIAAGGQTGLAQEKCLEVLELLDCKFPKRGWVFHTLGGLIKAEMNVKKIEQAIPTLSVMKDPSKQWVMKLLDKLVTYAFQNKSEIFPLVIFKGLKYTLKFGISDYTPPVLSTVGLLLAAALGDLEGCRKFGEMSLGLFEKVGDGKEQINTTAKSRSQFVTASFVLHWQLPLTSLRKVLLDGYRGGLSTGDVESALWSIMVYLEIGYHQGLPLDMLERDCKVYIQQMKDLQQEQIAWASRAVWQLVLNQSGMEEDASDLNGQAFNWDELFSCSDDSHSNAKGHAKRMRLDNAFWNGDFKRMVELIEEFDAHKGFFDKQFTGAYGLPPLHFHCGLACHVEYQRTGKKKFKNMAQIHSSKIADWAKKSNPNVVHYAKILEAEKISTKKKMFPEAVKLYKEAILLAGRSGFRHIQALGNERLGDFYARHELASDASYHLLEAVRLYREWGNHERGKLIMHQEHGKLGAFLNNIATAPSSLAFVDTQFTVHTNLPSDDEDGLDDGLFD</sequence>
<dbReference type="OrthoDB" id="45468at2759"/>
<protein>
    <submittedName>
        <fullName evidence="3">Transcriptional regulator</fullName>
    </submittedName>
</protein>
<dbReference type="InterPro" id="IPR041664">
    <property type="entry name" value="AAA_16"/>
</dbReference>
<feature type="region of interest" description="Disordered" evidence="1">
    <location>
        <begin position="1"/>
        <end position="47"/>
    </location>
</feature>
<feature type="domain" description="Orc1-like AAA ATPase" evidence="2">
    <location>
        <begin position="175"/>
        <end position="385"/>
    </location>
</feature>
<evidence type="ECO:0000313" key="4">
    <source>
        <dbReference type="Proteomes" id="UP001153069"/>
    </source>
</evidence>
<dbReference type="Pfam" id="PF13191">
    <property type="entry name" value="AAA_16"/>
    <property type="match status" value="1"/>
</dbReference>
<evidence type="ECO:0000259" key="2">
    <source>
        <dbReference type="Pfam" id="PF13191"/>
    </source>
</evidence>
<evidence type="ECO:0000256" key="1">
    <source>
        <dbReference type="SAM" id="MobiDB-lite"/>
    </source>
</evidence>
<dbReference type="InterPro" id="IPR027417">
    <property type="entry name" value="P-loop_NTPase"/>
</dbReference>
<organism evidence="3 4">
    <name type="scientific">Seminavis robusta</name>
    <dbReference type="NCBI Taxonomy" id="568900"/>
    <lineage>
        <taxon>Eukaryota</taxon>
        <taxon>Sar</taxon>
        <taxon>Stramenopiles</taxon>
        <taxon>Ochrophyta</taxon>
        <taxon>Bacillariophyta</taxon>
        <taxon>Bacillariophyceae</taxon>
        <taxon>Bacillariophycidae</taxon>
        <taxon>Naviculales</taxon>
        <taxon>Naviculaceae</taxon>
        <taxon>Seminavis</taxon>
    </lineage>
</organism>
<dbReference type="Proteomes" id="UP001153069">
    <property type="component" value="Unassembled WGS sequence"/>
</dbReference>
<dbReference type="PANTHER" id="PTHR43642">
    <property type="entry name" value="HYBRID SIGNAL TRANSDUCTION HISTIDINE KINASE G"/>
    <property type="match status" value="1"/>
</dbReference>
<gene>
    <name evidence="3" type="ORF">SEMRO_58_G033680.1</name>
</gene>